<evidence type="ECO:0000256" key="8">
    <source>
        <dbReference type="ARBA" id="ARBA00023136"/>
    </source>
</evidence>
<accession>A0A0A0L4B1</accession>
<reference evidence="15 16" key="2">
    <citation type="journal article" date="2009" name="PLoS ONE">
        <title>An integrated genetic and cytogenetic map of the cucumber genome.</title>
        <authorList>
            <person name="Ren Y."/>
            <person name="Zhang Z."/>
            <person name="Liu J."/>
            <person name="Staub J.E."/>
            <person name="Han Y."/>
            <person name="Cheng Z."/>
            <person name="Li X."/>
            <person name="Lu J."/>
            <person name="Miao H."/>
            <person name="Kang H."/>
            <person name="Xie B."/>
            <person name="Gu X."/>
            <person name="Wang X."/>
            <person name="Du Y."/>
            <person name="Jin W."/>
            <person name="Huang S."/>
        </authorList>
    </citation>
    <scope>NUCLEOTIDE SEQUENCE [LARGE SCALE GENOMIC DNA]</scope>
    <source>
        <strain evidence="16">cv. 9930</strain>
    </source>
</reference>
<comment type="catalytic activity">
    <reaction evidence="9">
        <text>L-threonyl-[protein] + ATP = O-phospho-L-threonyl-[protein] + ADP + H(+)</text>
        <dbReference type="Rhea" id="RHEA:46608"/>
        <dbReference type="Rhea" id="RHEA-COMP:11060"/>
        <dbReference type="Rhea" id="RHEA-COMP:11605"/>
        <dbReference type="ChEBI" id="CHEBI:15378"/>
        <dbReference type="ChEBI" id="CHEBI:30013"/>
        <dbReference type="ChEBI" id="CHEBI:30616"/>
        <dbReference type="ChEBI" id="CHEBI:61977"/>
        <dbReference type="ChEBI" id="CHEBI:456216"/>
        <dbReference type="EC" id="2.7.11.1"/>
    </reaction>
</comment>
<dbReference type="OMA" id="FAKANTR"/>
<evidence type="ECO:0000313" key="15">
    <source>
        <dbReference type="EMBL" id="KGN54966.1"/>
    </source>
</evidence>
<dbReference type="SUPFAM" id="SSF52058">
    <property type="entry name" value="L domain-like"/>
    <property type="match status" value="1"/>
</dbReference>
<feature type="domain" description="Protein kinase" evidence="14">
    <location>
        <begin position="569"/>
        <end position="679"/>
    </location>
</feature>
<sequence length="679" mass="75933">MEQIKYFLLQIFVVLAISFLVSAQDQSGFISIDCGISGNSSYKDSVTNIKYISDVNFTETGISKSISSDFNTTTLPQQFWYVRSFPEGERNCYTIKLAQGKGFKYLIRASFMYGSYDGQGTAPVFDLYMGVNKWGTVVMGNESNIIIKEVVHVLPTSSICICLVNTGFGSPFISALELRLLKNASYVTDFDLLALHRRLDVGSTINRTVRYNDDISDRIWVPYNFLNYKIMNTSSTVDSGGSNSYNLPGIVMSTAITTYNASDPLEFHWVPEDPSARYHIFLHFADLEKLQANQLREFNIYQNGNYFHGPFSPDYLQSTTLSSTSPMSGENIAFSLLKTNASNLPPILNALEIYLVLDTLQSRTDEQDITALMNIKSFYGVRKNWQGDPCQPKSFLWDGLICSYDDQIPNRITTLNLSSSGLVGEITTYVSELTTLQYLDLSNNNLSGPVPDSLSKLQSLKVLDLRDNPLLGSIPSELVERSKNGSLSIRVGAGGNTDLCASSSCPKKKKSYVIMIVAIVSSFLVLLAATSVLIILWRKRARKQPVIRLGTLEEKKQQLSYSEIRRITNNFERQIGEGGFAKVFLGNLDDSQVAVKVLKSSVQGYKEFEAEVKLLLRIHHRNLTSLVGYCCQKTNLVLIYEYINNGNLKEHLSGSKGSVLSWEERMQVAVNSAQGWMQF</sequence>
<evidence type="ECO:0000313" key="16">
    <source>
        <dbReference type="Proteomes" id="UP000029981"/>
    </source>
</evidence>
<dbReference type="AlphaFoldDB" id="A0A0A0L4B1"/>
<dbReference type="GO" id="GO:0004672">
    <property type="term" value="F:protein kinase activity"/>
    <property type="evidence" value="ECO:0007669"/>
    <property type="project" value="InterPro"/>
</dbReference>
<dbReference type="Gramene" id="KGN54966">
    <property type="protein sequence ID" value="KGN54966"/>
    <property type="gene ID" value="Csa_4G617340"/>
</dbReference>
<keyword evidence="6" id="KW-0677">Repeat</keyword>
<keyword evidence="5 13" id="KW-0732">Signal</keyword>
<keyword evidence="7 12" id="KW-1133">Transmembrane helix</keyword>
<evidence type="ECO:0000256" key="7">
    <source>
        <dbReference type="ARBA" id="ARBA00022989"/>
    </source>
</evidence>
<keyword evidence="16" id="KW-1185">Reference proteome</keyword>
<protein>
    <recommendedName>
        <fullName evidence="2">non-specific serine/threonine protein kinase</fullName>
        <ecNumber evidence="2">2.7.11.1</ecNumber>
    </recommendedName>
</protein>
<evidence type="ECO:0000256" key="1">
    <source>
        <dbReference type="ARBA" id="ARBA00004167"/>
    </source>
</evidence>
<evidence type="ECO:0000256" key="13">
    <source>
        <dbReference type="SAM" id="SignalP"/>
    </source>
</evidence>
<feature type="transmembrane region" description="Helical" evidence="12">
    <location>
        <begin position="512"/>
        <end position="537"/>
    </location>
</feature>
<dbReference type="InterPro" id="IPR032675">
    <property type="entry name" value="LRR_dom_sf"/>
</dbReference>
<name>A0A0A0L4B1_CUCSA</name>
<dbReference type="InterPro" id="IPR024788">
    <property type="entry name" value="Malectin-like_Carb-bd_dom"/>
</dbReference>
<dbReference type="InterPro" id="IPR001611">
    <property type="entry name" value="Leu-rich_rpt"/>
</dbReference>
<dbReference type="Pfam" id="PF13855">
    <property type="entry name" value="LRR_8"/>
    <property type="match status" value="1"/>
</dbReference>
<keyword evidence="8 12" id="KW-0472">Membrane</keyword>
<evidence type="ECO:0000256" key="11">
    <source>
        <dbReference type="PROSITE-ProRule" id="PRU10141"/>
    </source>
</evidence>
<evidence type="ECO:0000256" key="3">
    <source>
        <dbReference type="ARBA" id="ARBA00022614"/>
    </source>
</evidence>
<reference evidence="15 16" key="4">
    <citation type="journal article" date="2011" name="BMC Genomics">
        <title>RNA-Seq improves annotation of protein-coding genes in the cucumber genome.</title>
        <authorList>
            <person name="Li Z."/>
            <person name="Zhang Z."/>
            <person name="Yan P."/>
            <person name="Huang S."/>
            <person name="Fei Z."/>
            <person name="Lin K."/>
        </authorList>
    </citation>
    <scope>NUCLEOTIDE SEQUENCE [LARGE SCALE GENOMIC DNA]</scope>
    <source>
        <strain evidence="16">cv. 9930</strain>
    </source>
</reference>
<keyword evidence="11" id="KW-0547">Nucleotide-binding</keyword>
<dbReference type="Proteomes" id="UP000029981">
    <property type="component" value="Chromosome 4"/>
</dbReference>
<gene>
    <name evidence="15" type="ORF">Csa_4G617340</name>
</gene>
<evidence type="ECO:0000256" key="4">
    <source>
        <dbReference type="ARBA" id="ARBA00022692"/>
    </source>
</evidence>
<dbReference type="PANTHER" id="PTHR45631:SF202">
    <property type="entry name" value="SENESCENCE-INDUCED RECEPTOR-LIKE SERINE_THREONINE-PROTEIN KINASE"/>
    <property type="match status" value="1"/>
</dbReference>
<comment type="catalytic activity">
    <reaction evidence="10">
        <text>L-seryl-[protein] + ATP = O-phospho-L-seryl-[protein] + ADP + H(+)</text>
        <dbReference type="Rhea" id="RHEA:17989"/>
        <dbReference type="Rhea" id="RHEA-COMP:9863"/>
        <dbReference type="Rhea" id="RHEA-COMP:11604"/>
        <dbReference type="ChEBI" id="CHEBI:15378"/>
        <dbReference type="ChEBI" id="CHEBI:29999"/>
        <dbReference type="ChEBI" id="CHEBI:30616"/>
        <dbReference type="ChEBI" id="CHEBI:83421"/>
        <dbReference type="ChEBI" id="CHEBI:456216"/>
        <dbReference type="EC" id="2.7.11.1"/>
    </reaction>
</comment>
<dbReference type="PRINTS" id="PR00019">
    <property type="entry name" value="LEURICHRPT"/>
</dbReference>
<dbReference type="InterPro" id="IPR011009">
    <property type="entry name" value="Kinase-like_dom_sf"/>
</dbReference>
<dbReference type="Pfam" id="PF12819">
    <property type="entry name" value="Malectin_like"/>
    <property type="match status" value="1"/>
</dbReference>
<evidence type="ECO:0000256" key="12">
    <source>
        <dbReference type="SAM" id="Phobius"/>
    </source>
</evidence>
<evidence type="ECO:0000259" key="14">
    <source>
        <dbReference type="PROSITE" id="PS50011"/>
    </source>
</evidence>
<dbReference type="FunFam" id="3.80.10.10:FF:000129">
    <property type="entry name" value="Leucine-rich repeat receptor-like kinase"/>
    <property type="match status" value="1"/>
</dbReference>
<dbReference type="PROSITE" id="PS50011">
    <property type="entry name" value="PROTEIN_KINASE_DOM"/>
    <property type="match status" value="1"/>
</dbReference>
<evidence type="ECO:0000256" key="2">
    <source>
        <dbReference type="ARBA" id="ARBA00012513"/>
    </source>
</evidence>
<evidence type="ECO:0000256" key="10">
    <source>
        <dbReference type="ARBA" id="ARBA00048679"/>
    </source>
</evidence>
<dbReference type="Gene3D" id="3.80.10.10">
    <property type="entry name" value="Ribonuclease Inhibitor"/>
    <property type="match status" value="1"/>
</dbReference>
<keyword evidence="4 12" id="KW-0812">Transmembrane</keyword>
<organism evidence="15 16">
    <name type="scientific">Cucumis sativus</name>
    <name type="common">Cucumber</name>
    <dbReference type="NCBI Taxonomy" id="3659"/>
    <lineage>
        <taxon>Eukaryota</taxon>
        <taxon>Viridiplantae</taxon>
        <taxon>Streptophyta</taxon>
        <taxon>Embryophyta</taxon>
        <taxon>Tracheophyta</taxon>
        <taxon>Spermatophyta</taxon>
        <taxon>Magnoliopsida</taxon>
        <taxon>eudicotyledons</taxon>
        <taxon>Gunneridae</taxon>
        <taxon>Pentapetalae</taxon>
        <taxon>rosids</taxon>
        <taxon>fabids</taxon>
        <taxon>Cucurbitales</taxon>
        <taxon>Cucurbitaceae</taxon>
        <taxon>Benincaseae</taxon>
        <taxon>Cucumis</taxon>
    </lineage>
</organism>
<dbReference type="EMBL" id="CM002925">
    <property type="protein sequence ID" value="KGN54966.1"/>
    <property type="molecule type" value="Genomic_DNA"/>
</dbReference>
<dbReference type="GO" id="GO:0005524">
    <property type="term" value="F:ATP binding"/>
    <property type="evidence" value="ECO:0007669"/>
    <property type="project" value="UniProtKB-UniRule"/>
</dbReference>
<dbReference type="Pfam" id="PF07714">
    <property type="entry name" value="PK_Tyr_Ser-Thr"/>
    <property type="match status" value="1"/>
</dbReference>
<dbReference type="InterPro" id="IPR001245">
    <property type="entry name" value="Ser-Thr/Tyr_kinase_cat_dom"/>
</dbReference>
<dbReference type="PROSITE" id="PS00107">
    <property type="entry name" value="PROTEIN_KINASE_ATP"/>
    <property type="match status" value="1"/>
</dbReference>
<dbReference type="InterPro" id="IPR000719">
    <property type="entry name" value="Prot_kinase_dom"/>
</dbReference>
<dbReference type="SUPFAM" id="SSF56112">
    <property type="entry name" value="Protein kinase-like (PK-like)"/>
    <property type="match status" value="1"/>
</dbReference>
<keyword evidence="11" id="KW-0067">ATP-binding</keyword>
<reference evidence="15 16" key="1">
    <citation type="journal article" date="2009" name="Nat. Genet.">
        <title>The genome of the cucumber, Cucumis sativus L.</title>
        <authorList>
            <person name="Huang S."/>
            <person name="Li R."/>
            <person name="Zhang Z."/>
            <person name="Li L."/>
            <person name="Gu X."/>
            <person name="Fan W."/>
            <person name="Lucas W.J."/>
            <person name="Wang X."/>
            <person name="Xie B."/>
            <person name="Ni P."/>
            <person name="Ren Y."/>
            <person name="Zhu H."/>
            <person name="Li J."/>
            <person name="Lin K."/>
            <person name="Jin W."/>
            <person name="Fei Z."/>
            <person name="Li G."/>
            <person name="Staub J."/>
            <person name="Kilian A."/>
            <person name="van der Vossen E.A."/>
            <person name="Wu Y."/>
            <person name="Guo J."/>
            <person name="He J."/>
            <person name="Jia Z."/>
            <person name="Ren Y."/>
            <person name="Tian G."/>
            <person name="Lu Y."/>
            <person name="Ruan J."/>
            <person name="Qian W."/>
            <person name="Wang M."/>
            <person name="Huang Q."/>
            <person name="Li B."/>
            <person name="Xuan Z."/>
            <person name="Cao J."/>
            <person name="Asan"/>
            <person name="Wu Z."/>
            <person name="Zhang J."/>
            <person name="Cai Q."/>
            <person name="Bai Y."/>
            <person name="Zhao B."/>
            <person name="Han Y."/>
            <person name="Li Y."/>
            <person name="Li X."/>
            <person name="Wang S."/>
            <person name="Shi Q."/>
            <person name="Liu S."/>
            <person name="Cho W.K."/>
            <person name="Kim J.Y."/>
            <person name="Xu Y."/>
            <person name="Heller-Uszynska K."/>
            <person name="Miao H."/>
            <person name="Cheng Z."/>
            <person name="Zhang S."/>
            <person name="Wu J."/>
            <person name="Yang Y."/>
            <person name="Kang H."/>
            <person name="Li M."/>
            <person name="Liang H."/>
            <person name="Ren X."/>
            <person name="Shi Z."/>
            <person name="Wen M."/>
            <person name="Jian M."/>
            <person name="Yang H."/>
            <person name="Zhang G."/>
            <person name="Yang Z."/>
            <person name="Chen R."/>
            <person name="Liu S."/>
            <person name="Li J."/>
            <person name="Ma L."/>
            <person name="Liu H."/>
            <person name="Zhou Y."/>
            <person name="Zhao J."/>
            <person name="Fang X."/>
            <person name="Li G."/>
            <person name="Fang L."/>
            <person name="Li Y."/>
            <person name="Liu D."/>
            <person name="Zheng H."/>
            <person name="Zhang Y."/>
            <person name="Qin N."/>
            <person name="Li Z."/>
            <person name="Yang G."/>
            <person name="Yang S."/>
            <person name="Bolund L."/>
            <person name="Kristiansen K."/>
            <person name="Zheng H."/>
            <person name="Li S."/>
            <person name="Zhang X."/>
            <person name="Yang H."/>
            <person name="Wang J."/>
            <person name="Sun R."/>
            <person name="Zhang B."/>
            <person name="Jiang S."/>
            <person name="Wang J."/>
            <person name="Du Y."/>
            <person name="Li S."/>
        </authorList>
    </citation>
    <scope>NUCLEOTIDE SEQUENCE [LARGE SCALE GENOMIC DNA]</scope>
    <source>
        <strain evidence="16">cv. 9930</strain>
    </source>
</reference>
<evidence type="ECO:0000256" key="9">
    <source>
        <dbReference type="ARBA" id="ARBA00047899"/>
    </source>
</evidence>
<feature type="binding site" evidence="11">
    <location>
        <position position="596"/>
    </location>
    <ligand>
        <name>ATP</name>
        <dbReference type="ChEBI" id="CHEBI:30616"/>
    </ligand>
</feature>
<dbReference type="Gene3D" id="1.10.510.10">
    <property type="entry name" value="Transferase(Phosphotransferase) domain 1"/>
    <property type="match status" value="1"/>
</dbReference>
<reference evidence="15 16" key="3">
    <citation type="journal article" date="2010" name="BMC Genomics">
        <title>Transcriptome sequencing and comparative analysis of cucumber flowers with different sex types.</title>
        <authorList>
            <person name="Guo S."/>
            <person name="Zheng Y."/>
            <person name="Joung J.G."/>
            <person name="Liu S."/>
            <person name="Zhang Z."/>
            <person name="Crasta O.R."/>
            <person name="Sobral B.W."/>
            <person name="Xu Y."/>
            <person name="Huang S."/>
            <person name="Fei Z."/>
        </authorList>
    </citation>
    <scope>NUCLEOTIDE SEQUENCE [LARGE SCALE GENOMIC DNA]</scope>
    <source>
        <strain evidence="16">cv. 9930</strain>
    </source>
</reference>
<feature type="signal peptide" evidence="13">
    <location>
        <begin position="1"/>
        <end position="23"/>
    </location>
</feature>
<dbReference type="EC" id="2.7.11.1" evidence="2"/>
<dbReference type="InterPro" id="IPR017441">
    <property type="entry name" value="Protein_kinase_ATP_BS"/>
</dbReference>
<evidence type="ECO:0000256" key="5">
    <source>
        <dbReference type="ARBA" id="ARBA00022729"/>
    </source>
</evidence>
<feature type="chain" id="PRO_5001965739" description="non-specific serine/threonine protein kinase" evidence="13">
    <location>
        <begin position="24"/>
        <end position="679"/>
    </location>
</feature>
<keyword evidence="3" id="KW-0433">Leucine-rich repeat</keyword>
<dbReference type="eggNOG" id="ENOG502QQCZ">
    <property type="taxonomic scope" value="Eukaryota"/>
</dbReference>
<proteinExistence type="predicted"/>
<dbReference type="PANTHER" id="PTHR45631">
    <property type="entry name" value="OS07G0107800 PROTEIN-RELATED"/>
    <property type="match status" value="1"/>
</dbReference>
<comment type="subcellular location">
    <subcellularLocation>
        <location evidence="1">Membrane</location>
        <topology evidence="1">Single-pass membrane protein</topology>
    </subcellularLocation>
</comment>
<evidence type="ECO:0000256" key="6">
    <source>
        <dbReference type="ARBA" id="ARBA00022737"/>
    </source>
</evidence>
<dbReference type="GO" id="GO:0016020">
    <property type="term" value="C:membrane"/>
    <property type="evidence" value="ECO:0007669"/>
    <property type="project" value="UniProtKB-SubCell"/>
</dbReference>